<dbReference type="KEGG" id="sdn:Sden_0145"/>
<dbReference type="OrthoDB" id="6312986at2"/>
<feature type="chain" id="PRO_5004181495" evidence="1">
    <location>
        <begin position="23"/>
        <end position="112"/>
    </location>
</feature>
<dbReference type="RefSeq" id="WP_011494611.1">
    <property type="nucleotide sequence ID" value="NC_007954.1"/>
</dbReference>
<evidence type="ECO:0000313" key="3">
    <source>
        <dbReference type="Proteomes" id="UP000001982"/>
    </source>
</evidence>
<organism evidence="2 3">
    <name type="scientific">Shewanella denitrificans (strain OS217 / ATCC BAA-1090 / DSM 15013)</name>
    <dbReference type="NCBI Taxonomy" id="318161"/>
    <lineage>
        <taxon>Bacteria</taxon>
        <taxon>Pseudomonadati</taxon>
        <taxon>Pseudomonadota</taxon>
        <taxon>Gammaproteobacteria</taxon>
        <taxon>Alteromonadales</taxon>
        <taxon>Shewanellaceae</taxon>
        <taxon>Shewanella</taxon>
    </lineage>
</organism>
<dbReference type="Proteomes" id="UP000001982">
    <property type="component" value="Chromosome"/>
</dbReference>
<accession>Q12SY4</accession>
<evidence type="ECO:0000313" key="2">
    <source>
        <dbReference type="EMBL" id="ABE53442.1"/>
    </source>
</evidence>
<name>Q12SY4_SHEDO</name>
<keyword evidence="1" id="KW-0732">Signal</keyword>
<dbReference type="EMBL" id="CP000302">
    <property type="protein sequence ID" value="ABE53442.1"/>
    <property type="molecule type" value="Genomic_DNA"/>
</dbReference>
<reference evidence="2 3" key="1">
    <citation type="submission" date="2006-03" db="EMBL/GenBank/DDBJ databases">
        <title>Complete sequence of Shewanella denitrificans OS217.</title>
        <authorList>
            <consortium name="US DOE Joint Genome Institute"/>
            <person name="Copeland A."/>
            <person name="Lucas S."/>
            <person name="Lapidus A."/>
            <person name="Barry K."/>
            <person name="Detter J.C."/>
            <person name="Glavina del Rio T."/>
            <person name="Hammon N."/>
            <person name="Israni S."/>
            <person name="Dalin E."/>
            <person name="Tice H."/>
            <person name="Pitluck S."/>
            <person name="Brettin T."/>
            <person name="Bruce D."/>
            <person name="Han C."/>
            <person name="Tapia R."/>
            <person name="Gilna P."/>
            <person name="Kiss H."/>
            <person name="Schmutz J."/>
            <person name="Larimer F."/>
            <person name="Land M."/>
            <person name="Hauser L."/>
            <person name="Kyrpides N."/>
            <person name="Lykidis A."/>
            <person name="Richardson P."/>
        </authorList>
    </citation>
    <scope>NUCLEOTIDE SEQUENCE [LARGE SCALE GENOMIC DNA]</scope>
    <source>
        <strain evidence="3">OS217 / ATCC BAA-1090 / DSM 15013</strain>
    </source>
</reference>
<evidence type="ECO:0000256" key="1">
    <source>
        <dbReference type="SAM" id="SignalP"/>
    </source>
</evidence>
<gene>
    <name evidence="2" type="ordered locus">Sden_0145</name>
</gene>
<keyword evidence="3" id="KW-1185">Reference proteome</keyword>
<feature type="signal peptide" evidence="1">
    <location>
        <begin position="1"/>
        <end position="22"/>
    </location>
</feature>
<dbReference type="HOGENOM" id="CLU_2144120_0_0_6"/>
<dbReference type="AlphaFoldDB" id="Q12SY4"/>
<protein>
    <submittedName>
        <fullName evidence="2">Uncharacterized protein</fullName>
    </submittedName>
</protein>
<sequence>MRKIIATLMLSALILSSHQSIAAGPEWITYAKVTKVVVTANGGVNIALSPALSGCTSQSGYGERYASLYPDHPGLDKIHSIVLAAFMADKPIAVWLSDSTCRIGEVELGGRQ</sequence>
<proteinExistence type="predicted"/>